<comment type="pathway">
    <text evidence="4">Cofactor biosynthesis; thiamine diphosphate biosynthesis; 4-amino-2-methyl-5-diphosphomethylpyrimidine from 5-amino-1-(5-phospho-D-ribosyl)imidazole: step 3/3.</text>
</comment>
<comment type="caution">
    <text evidence="8">The sequence shown here is derived from an EMBL/GenBank/DDBJ whole genome shotgun (WGS) entry which is preliminary data.</text>
</comment>
<reference evidence="8 9" key="1">
    <citation type="submission" date="2020-08" db="EMBL/GenBank/DDBJ databases">
        <title>A Genomic Blueprint of the Chicken Gut Microbiome.</title>
        <authorList>
            <person name="Gilroy R."/>
            <person name="Ravi A."/>
            <person name="Getino M."/>
            <person name="Pursley I."/>
            <person name="Horton D.L."/>
            <person name="Alikhan N.-F."/>
            <person name="Baker D."/>
            <person name="Gharbi K."/>
            <person name="Hall N."/>
            <person name="Watson M."/>
            <person name="Adriaenssens E.M."/>
            <person name="Foster-Nyarko E."/>
            <person name="Jarju S."/>
            <person name="Secka A."/>
            <person name="Antonio M."/>
            <person name="Oren A."/>
            <person name="Chaudhuri R."/>
            <person name="La Ragione R.M."/>
            <person name="Hildebrand F."/>
            <person name="Pallen M.J."/>
        </authorList>
    </citation>
    <scope>NUCLEOTIDE SEQUENCE [LARGE SCALE GENOMIC DNA]</scope>
    <source>
        <strain evidence="8 9">Re57</strain>
    </source>
</reference>
<gene>
    <name evidence="8" type="primary">thiD</name>
    <name evidence="8" type="ORF">H9634_11170</name>
</gene>
<accession>A0ABR8WW74</accession>
<evidence type="ECO:0000256" key="6">
    <source>
        <dbReference type="SAM" id="MobiDB-lite"/>
    </source>
</evidence>
<keyword evidence="9" id="KW-1185">Reference proteome</keyword>
<evidence type="ECO:0000313" key="8">
    <source>
        <dbReference type="EMBL" id="MBD8021340.1"/>
    </source>
</evidence>
<dbReference type="SUPFAM" id="SSF53613">
    <property type="entry name" value="Ribokinase-like"/>
    <property type="match status" value="1"/>
</dbReference>
<feature type="region of interest" description="Disordered" evidence="6">
    <location>
        <begin position="238"/>
        <end position="270"/>
    </location>
</feature>
<evidence type="ECO:0000256" key="2">
    <source>
        <dbReference type="ARBA" id="ARBA00000565"/>
    </source>
</evidence>
<comment type="catalytic activity">
    <reaction evidence="2">
        <text>4-amino-2-methyl-5-(phosphooxymethyl)pyrimidine + ATP = 4-amino-2-methyl-5-(diphosphooxymethyl)pyrimidine + ADP</text>
        <dbReference type="Rhea" id="RHEA:19893"/>
        <dbReference type="ChEBI" id="CHEBI:30616"/>
        <dbReference type="ChEBI" id="CHEBI:57841"/>
        <dbReference type="ChEBI" id="CHEBI:58354"/>
        <dbReference type="ChEBI" id="CHEBI:456216"/>
        <dbReference type="EC" id="2.7.4.7"/>
    </reaction>
</comment>
<feature type="domain" description="Pyridoxamine kinase/Phosphomethylpyrimidine kinase" evidence="7">
    <location>
        <begin position="18"/>
        <end position="247"/>
    </location>
</feature>
<keyword evidence="8" id="KW-0808">Transferase</keyword>
<comment type="function">
    <text evidence="3">Catalyzes the phosphorylation of hydroxymethylpyrimidine phosphate (HMP-P) to HMP-PP, and of HMP to HMP-P.</text>
</comment>
<dbReference type="EMBL" id="JACSPY010000011">
    <property type="protein sequence ID" value="MBD8021340.1"/>
    <property type="molecule type" value="Genomic_DNA"/>
</dbReference>
<dbReference type="PANTHER" id="PTHR20858">
    <property type="entry name" value="PHOSPHOMETHYLPYRIMIDINE KINASE"/>
    <property type="match status" value="1"/>
</dbReference>
<dbReference type="InterPro" id="IPR013749">
    <property type="entry name" value="PM/HMP-P_kinase-1"/>
</dbReference>
<evidence type="ECO:0000313" key="9">
    <source>
        <dbReference type="Proteomes" id="UP000651517"/>
    </source>
</evidence>
<sequence length="318" mass="32689">MTAPASRPPIALSIAGTDPSGGAGIHADLKAFCARGVYGTTAITALVAQNTHGVSEVYGIDDALVSSQLASVLDDMPVDATKTGMLATRSLVELVCRSADEKDLGYFVVDPVMVATSGHRLLDDDAVDSVRSQLMPRADLITPNLPEAALLLSDTEPEAASIEQMRDQAGRLIDRGANGVLLKGGHGADDEVVDVLALADGTTAEFTHTRIRTPNTHGTGCTLSATITAEMAAARHGQASMASAADTTASGAETTASGAETTASGTEITTSETITAAVERSLDYLARALASAADWQLSLNPEGAHGPVDHLVDLTVTR</sequence>
<evidence type="ECO:0000256" key="5">
    <source>
        <dbReference type="ARBA" id="ARBA00022977"/>
    </source>
</evidence>
<name>A0ABR8WW74_9MICO</name>
<evidence type="ECO:0000256" key="3">
    <source>
        <dbReference type="ARBA" id="ARBA00003848"/>
    </source>
</evidence>
<comment type="catalytic activity">
    <reaction evidence="1">
        <text>4-amino-5-hydroxymethyl-2-methylpyrimidine + ATP = 4-amino-2-methyl-5-(phosphooxymethyl)pyrimidine + ADP + H(+)</text>
        <dbReference type="Rhea" id="RHEA:23096"/>
        <dbReference type="ChEBI" id="CHEBI:15378"/>
        <dbReference type="ChEBI" id="CHEBI:16892"/>
        <dbReference type="ChEBI" id="CHEBI:30616"/>
        <dbReference type="ChEBI" id="CHEBI:58354"/>
        <dbReference type="ChEBI" id="CHEBI:456216"/>
        <dbReference type="EC" id="2.7.1.49"/>
    </reaction>
</comment>
<organism evidence="8 9">
    <name type="scientific">Brevibacterium gallinarum</name>
    <dbReference type="NCBI Taxonomy" id="2762220"/>
    <lineage>
        <taxon>Bacteria</taxon>
        <taxon>Bacillati</taxon>
        <taxon>Actinomycetota</taxon>
        <taxon>Actinomycetes</taxon>
        <taxon>Micrococcales</taxon>
        <taxon>Brevibacteriaceae</taxon>
        <taxon>Brevibacterium</taxon>
    </lineage>
</organism>
<dbReference type="NCBIfam" id="TIGR00097">
    <property type="entry name" value="HMP-P_kinase"/>
    <property type="match status" value="1"/>
</dbReference>
<dbReference type="CDD" id="cd01169">
    <property type="entry name" value="HMPP_kinase"/>
    <property type="match status" value="1"/>
</dbReference>
<dbReference type="InterPro" id="IPR029056">
    <property type="entry name" value="Ribokinase-like"/>
</dbReference>
<dbReference type="GO" id="GO:0008902">
    <property type="term" value="F:hydroxymethylpyrimidine kinase activity"/>
    <property type="evidence" value="ECO:0007669"/>
    <property type="project" value="UniProtKB-EC"/>
</dbReference>
<feature type="compositionally biased region" description="Low complexity" evidence="6">
    <location>
        <begin position="239"/>
        <end position="270"/>
    </location>
</feature>
<keyword evidence="5" id="KW-0784">Thiamine biosynthesis</keyword>
<evidence type="ECO:0000259" key="7">
    <source>
        <dbReference type="Pfam" id="PF08543"/>
    </source>
</evidence>
<protein>
    <submittedName>
        <fullName evidence="8">Bifunctional hydroxymethylpyrimidine kinase/phosphomethylpyrimidine kinase</fullName>
        <ecNumber evidence="8">2.7.1.49</ecNumber>
        <ecNumber evidence="8">2.7.4.7</ecNumber>
    </submittedName>
</protein>
<dbReference type="Proteomes" id="UP000651517">
    <property type="component" value="Unassembled WGS sequence"/>
</dbReference>
<dbReference type="EC" id="2.7.4.7" evidence="8"/>
<dbReference type="Pfam" id="PF08543">
    <property type="entry name" value="Phos_pyr_kin"/>
    <property type="match status" value="1"/>
</dbReference>
<dbReference type="EC" id="2.7.1.49" evidence="8"/>
<evidence type="ECO:0000256" key="4">
    <source>
        <dbReference type="ARBA" id="ARBA00004769"/>
    </source>
</evidence>
<dbReference type="Gene3D" id="3.40.1190.20">
    <property type="match status" value="1"/>
</dbReference>
<dbReference type="RefSeq" id="WP_191726720.1">
    <property type="nucleotide sequence ID" value="NZ_JACSPY010000011.1"/>
</dbReference>
<dbReference type="GO" id="GO:0008972">
    <property type="term" value="F:phosphomethylpyrimidine kinase activity"/>
    <property type="evidence" value="ECO:0007669"/>
    <property type="project" value="UniProtKB-EC"/>
</dbReference>
<dbReference type="PANTHER" id="PTHR20858:SF17">
    <property type="entry name" value="HYDROXYMETHYLPYRIMIDINE_PHOSPHOMETHYLPYRIMIDINE KINASE THI20-RELATED"/>
    <property type="match status" value="1"/>
</dbReference>
<keyword evidence="8" id="KW-0418">Kinase</keyword>
<proteinExistence type="predicted"/>
<dbReference type="InterPro" id="IPR004399">
    <property type="entry name" value="HMP/HMP-P_kinase_dom"/>
</dbReference>
<evidence type="ECO:0000256" key="1">
    <source>
        <dbReference type="ARBA" id="ARBA00000151"/>
    </source>
</evidence>